<comment type="caution">
    <text evidence="6">The sequence shown here is derived from an EMBL/GenBank/DDBJ whole genome shotgun (WGS) entry which is preliminary data.</text>
</comment>
<feature type="transmembrane region" description="Helical" evidence="5">
    <location>
        <begin position="41"/>
        <end position="61"/>
    </location>
</feature>
<accession>A0A0H1R2X8</accession>
<sequence length="67" mass="7286">QFAISIIGVLVFTGLTAYDTQAIKEQYAGGFGHEANGKMAVFGALSLYLNFVNLFQLLLSLTGQREE</sequence>
<dbReference type="Pfam" id="PF01027">
    <property type="entry name" value="Bax1-I"/>
    <property type="match status" value="1"/>
</dbReference>
<evidence type="ECO:0000256" key="4">
    <source>
        <dbReference type="ARBA" id="ARBA00023136"/>
    </source>
</evidence>
<dbReference type="STRING" id="1225564.AA309_30525"/>
<keyword evidence="4 5" id="KW-0472">Membrane</keyword>
<evidence type="ECO:0000313" key="7">
    <source>
        <dbReference type="Proteomes" id="UP000035489"/>
    </source>
</evidence>
<proteinExistence type="predicted"/>
<feature type="non-terminal residue" evidence="6">
    <location>
        <position position="1"/>
    </location>
</feature>
<evidence type="ECO:0000256" key="1">
    <source>
        <dbReference type="ARBA" id="ARBA00004141"/>
    </source>
</evidence>
<name>A0A0H1R2X8_9HYPH</name>
<keyword evidence="7" id="KW-1185">Reference proteome</keyword>
<evidence type="ECO:0000256" key="3">
    <source>
        <dbReference type="ARBA" id="ARBA00022989"/>
    </source>
</evidence>
<reference evidence="6 7" key="1">
    <citation type="submission" date="2015-05" db="EMBL/GenBank/DDBJ databases">
        <title>Draft genome sequence of Microvirga vignae strain BR3299, a novel nitrogen fixing bacteria isolated from Brazil semi-aired region.</title>
        <authorList>
            <person name="Zilli J.E."/>
            <person name="Passos S.R."/>
            <person name="Leite J."/>
            <person name="Baldani J.I."/>
            <person name="Xavier G.R."/>
            <person name="Rumjaneck N.G."/>
            <person name="Simoes-Araujo J.L."/>
        </authorList>
    </citation>
    <scope>NUCLEOTIDE SEQUENCE [LARGE SCALE GENOMIC DNA]</scope>
    <source>
        <strain evidence="6 7">BR3299</strain>
    </source>
</reference>
<keyword evidence="2 5" id="KW-0812">Transmembrane</keyword>
<dbReference type="InterPro" id="IPR006214">
    <property type="entry name" value="Bax_inhibitor_1-related"/>
</dbReference>
<evidence type="ECO:0000256" key="5">
    <source>
        <dbReference type="SAM" id="Phobius"/>
    </source>
</evidence>
<keyword evidence="3 5" id="KW-1133">Transmembrane helix</keyword>
<dbReference type="Proteomes" id="UP000035489">
    <property type="component" value="Unassembled WGS sequence"/>
</dbReference>
<comment type="subcellular location">
    <subcellularLocation>
        <location evidence="1">Membrane</location>
        <topology evidence="1">Multi-pass membrane protein</topology>
    </subcellularLocation>
</comment>
<dbReference type="EMBL" id="LCYG01000137">
    <property type="protein sequence ID" value="KLK89565.1"/>
    <property type="molecule type" value="Genomic_DNA"/>
</dbReference>
<dbReference type="AlphaFoldDB" id="A0A0H1R2X8"/>
<protein>
    <submittedName>
        <fullName evidence="6">Membrane protein</fullName>
    </submittedName>
</protein>
<organism evidence="6 7">
    <name type="scientific">Microvirga vignae</name>
    <dbReference type="NCBI Taxonomy" id="1225564"/>
    <lineage>
        <taxon>Bacteria</taxon>
        <taxon>Pseudomonadati</taxon>
        <taxon>Pseudomonadota</taxon>
        <taxon>Alphaproteobacteria</taxon>
        <taxon>Hyphomicrobiales</taxon>
        <taxon>Methylobacteriaceae</taxon>
        <taxon>Microvirga</taxon>
    </lineage>
</organism>
<dbReference type="GO" id="GO:0016020">
    <property type="term" value="C:membrane"/>
    <property type="evidence" value="ECO:0007669"/>
    <property type="project" value="UniProtKB-SubCell"/>
</dbReference>
<dbReference type="RefSeq" id="WP_047192799.1">
    <property type="nucleotide sequence ID" value="NZ_LCYG01000137.1"/>
</dbReference>
<evidence type="ECO:0000313" key="6">
    <source>
        <dbReference type="EMBL" id="KLK89565.1"/>
    </source>
</evidence>
<gene>
    <name evidence="6" type="ORF">AA309_30525</name>
</gene>
<dbReference type="PATRIC" id="fig|1225564.3.peg.879"/>
<evidence type="ECO:0000256" key="2">
    <source>
        <dbReference type="ARBA" id="ARBA00022692"/>
    </source>
</evidence>